<dbReference type="SUPFAM" id="SSF51905">
    <property type="entry name" value="FAD/NAD(P)-binding domain"/>
    <property type="match status" value="1"/>
</dbReference>
<dbReference type="Gene3D" id="3.30.9.10">
    <property type="entry name" value="D-Amino Acid Oxidase, subunit A, domain 2"/>
    <property type="match status" value="1"/>
</dbReference>
<dbReference type="EMBL" id="JBHTCF010000030">
    <property type="protein sequence ID" value="MFC7310206.1"/>
    <property type="molecule type" value="Genomic_DNA"/>
</dbReference>
<evidence type="ECO:0000313" key="3">
    <source>
        <dbReference type="Proteomes" id="UP001596523"/>
    </source>
</evidence>
<protein>
    <submittedName>
        <fullName evidence="2">FAD-dependent monooxygenase</fullName>
    </submittedName>
</protein>
<evidence type="ECO:0000313" key="2">
    <source>
        <dbReference type="EMBL" id="MFC7310206.1"/>
    </source>
</evidence>
<dbReference type="GO" id="GO:0004497">
    <property type="term" value="F:monooxygenase activity"/>
    <property type="evidence" value="ECO:0007669"/>
    <property type="project" value="UniProtKB-KW"/>
</dbReference>
<evidence type="ECO:0000259" key="1">
    <source>
        <dbReference type="Pfam" id="PF01494"/>
    </source>
</evidence>
<keyword evidence="3" id="KW-1185">Reference proteome</keyword>
<keyword evidence="2" id="KW-0503">Monooxygenase</keyword>
<dbReference type="Pfam" id="PF01494">
    <property type="entry name" value="FAD_binding_3"/>
    <property type="match status" value="1"/>
</dbReference>
<dbReference type="RefSeq" id="WP_381840280.1">
    <property type="nucleotide sequence ID" value="NZ_JBHTCF010000030.1"/>
</dbReference>
<comment type="caution">
    <text evidence="2">The sequence shown here is derived from an EMBL/GenBank/DDBJ whole genome shotgun (WGS) entry which is preliminary data.</text>
</comment>
<organism evidence="2 3">
    <name type="scientific">Streptomyces monticola</name>
    <dbReference type="NCBI Taxonomy" id="2666263"/>
    <lineage>
        <taxon>Bacteria</taxon>
        <taxon>Bacillati</taxon>
        <taxon>Actinomycetota</taxon>
        <taxon>Actinomycetes</taxon>
        <taxon>Kitasatosporales</taxon>
        <taxon>Streptomycetaceae</taxon>
        <taxon>Streptomyces</taxon>
    </lineage>
</organism>
<dbReference type="InterPro" id="IPR051704">
    <property type="entry name" value="FAD_aromatic-hydroxylase"/>
</dbReference>
<reference evidence="3" key="1">
    <citation type="journal article" date="2019" name="Int. J. Syst. Evol. Microbiol.">
        <title>The Global Catalogue of Microorganisms (GCM) 10K type strain sequencing project: providing services to taxonomists for standard genome sequencing and annotation.</title>
        <authorList>
            <consortium name="The Broad Institute Genomics Platform"/>
            <consortium name="The Broad Institute Genome Sequencing Center for Infectious Disease"/>
            <person name="Wu L."/>
            <person name="Ma J."/>
        </authorList>
    </citation>
    <scope>NUCLEOTIDE SEQUENCE [LARGE SCALE GENOMIC DNA]</scope>
    <source>
        <strain evidence="3">SYNS20</strain>
    </source>
</reference>
<dbReference type="PANTHER" id="PTHR46865:SF2">
    <property type="entry name" value="MONOOXYGENASE"/>
    <property type="match status" value="1"/>
</dbReference>
<dbReference type="Gene3D" id="3.50.50.60">
    <property type="entry name" value="FAD/NAD(P)-binding domain"/>
    <property type="match status" value="1"/>
</dbReference>
<dbReference type="Proteomes" id="UP001596523">
    <property type="component" value="Unassembled WGS sequence"/>
</dbReference>
<keyword evidence="2" id="KW-0560">Oxidoreductase</keyword>
<accession>A0ABW2JX79</accession>
<gene>
    <name evidence="2" type="ORF">ACFQVC_39095</name>
</gene>
<proteinExistence type="predicted"/>
<name>A0ABW2JX79_9ACTN</name>
<sequence>MAKKVLISGAGVAGSALAYWLHHHGFDVTLVERAPSPRSTGYAVDFRGRALDVLEQMGILDEVRGHETKMTGTTLVGAEGQQVGELPAEAFAGDLEVRKDDLTGILYRLTQGIAEYVFDDSISSATQDDSGVHVTFQRGPQRTFDFLVGADGVYSDVRKLVFAPHAKCVQHLGMSGVGFTTANDLDLDHRGLLCSAPGKAVYVFSAADADRMTVSLSFATESAAFDRWDRPEQEKLTNERFANDGWIVPRLLADMSAATDFYAASACQVVLTPWAEGRVVLAGDAAHCAAPTSGMGTSQALIGARLLAERLATTPDDHRRAFEEYESELRPYVEQNQALGREAVKMLGG</sequence>
<feature type="domain" description="FAD-binding" evidence="1">
    <location>
        <begin position="4"/>
        <end position="335"/>
    </location>
</feature>
<dbReference type="PRINTS" id="PR00420">
    <property type="entry name" value="RNGMNOXGNASE"/>
</dbReference>
<dbReference type="InterPro" id="IPR002938">
    <property type="entry name" value="FAD-bd"/>
</dbReference>
<dbReference type="PANTHER" id="PTHR46865">
    <property type="entry name" value="OXIDOREDUCTASE-RELATED"/>
    <property type="match status" value="1"/>
</dbReference>
<dbReference type="InterPro" id="IPR036188">
    <property type="entry name" value="FAD/NAD-bd_sf"/>
</dbReference>